<reference evidence="2" key="2">
    <citation type="submission" date="2021-04" db="EMBL/GenBank/DDBJ databases">
        <authorList>
            <person name="Gilroy R."/>
        </authorList>
    </citation>
    <scope>NUCLEOTIDE SEQUENCE</scope>
    <source>
        <strain evidence="2">CHK192-19661</strain>
    </source>
</reference>
<dbReference type="Proteomes" id="UP000824025">
    <property type="component" value="Unassembled WGS sequence"/>
</dbReference>
<reference evidence="2" key="1">
    <citation type="journal article" date="2021" name="PeerJ">
        <title>Extensive microbial diversity within the chicken gut microbiome revealed by metagenomics and culture.</title>
        <authorList>
            <person name="Gilroy R."/>
            <person name="Ravi A."/>
            <person name="Getino M."/>
            <person name="Pursley I."/>
            <person name="Horton D.L."/>
            <person name="Alikhan N.F."/>
            <person name="Baker D."/>
            <person name="Gharbi K."/>
            <person name="Hall N."/>
            <person name="Watson M."/>
            <person name="Adriaenssens E.M."/>
            <person name="Foster-Nyarko E."/>
            <person name="Jarju S."/>
            <person name="Secka A."/>
            <person name="Antonio M."/>
            <person name="Oren A."/>
            <person name="Chaudhuri R.R."/>
            <person name="La Ragione R."/>
            <person name="Hildebrand F."/>
            <person name="Pallen M.J."/>
        </authorList>
    </citation>
    <scope>NUCLEOTIDE SEQUENCE</scope>
    <source>
        <strain evidence="2">CHK192-19661</strain>
    </source>
</reference>
<protein>
    <recommendedName>
        <fullName evidence="4">PepSY domain-containing protein</fullName>
    </recommendedName>
</protein>
<evidence type="ECO:0000256" key="1">
    <source>
        <dbReference type="SAM" id="SignalP"/>
    </source>
</evidence>
<name>A0A9D2D5D7_9FIRM</name>
<dbReference type="EMBL" id="DXCF01000003">
    <property type="protein sequence ID" value="HIZ08942.1"/>
    <property type="molecule type" value="Genomic_DNA"/>
</dbReference>
<sequence>MKKKLFASALAAAALALAFGGCAASADLTEYVSEYRSDIYEGTSGGYSVFASFSQREYPYEADGNAGEMSDLFEAALSAPDNTKTYILTFSVGGTEYEEELSFDSVRMVHTFSRSLPCPTEKEIVFSVTDTEGAEPVAVTAASVKSGKEISLSGLLSSLSSAERERFAALEDGRNFAGELYVRLLHENGKCYYYVGLVDRNGVTYAMLADAESGELLATRETR</sequence>
<comment type="caution">
    <text evidence="2">The sequence shown here is derived from an EMBL/GenBank/DDBJ whole genome shotgun (WGS) entry which is preliminary data.</text>
</comment>
<dbReference type="PROSITE" id="PS51257">
    <property type="entry name" value="PROKAR_LIPOPROTEIN"/>
    <property type="match status" value="1"/>
</dbReference>
<feature type="chain" id="PRO_5038876874" description="PepSY domain-containing protein" evidence="1">
    <location>
        <begin position="24"/>
        <end position="223"/>
    </location>
</feature>
<keyword evidence="1" id="KW-0732">Signal</keyword>
<evidence type="ECO:0008006" key="4">
    <source>
        <dbReference type="Google" id="ProtNLM"/>
    </source>
</evidence>
<evidence type="ECO:0000313" key="2">
    <source>
        <dbReference type="EMBL" id="HIZ08942.1"/>
    </source>
</evidence>
<evidence type="ECO:0000313" key="3">
    <source>
        <dbReference type="Proteomes" id="UP000824025"/>
    </source>
</evidence>
<feature type="signal peptide" evidence="1">
    <location>
        <begin position="1"/>
        <end position="23"/>
    </location>
</feature>
<accession>A0A9D2D5D7</accession>
<organism evidence="2 3">
    <name type="scientific">Candidatus Borkfalkia avicola</name>
    <dbReference type="NCBI Taxonomy" id="2838503"/>
    <lineage>
        <taxon>Bacteria</taxon>
        <taxon>Bacillati</taxon>
        <taxon>Bacillota</taxon>
        <taxon>Clostridia</taxon>
        <taxon>Christensenellales</taxon>
        <taxon>Christensenellaceae</taxon>
        <taxon>Candidatus Borkfalkia</taxon>
    </lineage>
</organism>
<dbReference type="AlphaFoldDB" id="A0A9D2D5D7"/>
<gene>
    <name evidence="2" type="ORF">H9726_00505</name>
</gene>
<proteinExistence type="predicted"/>